<gene>
    <name evidence="6" type="primary">ybjG</name>
    <name evidence="6" type="ORF">M8014_09040</name>
</gene>
<keyword evidence="4" id="KW-0812">Transmembrane</keyword>
<dbReference type="InterPro" id="IPR033879">
    <property type="entry name" value="UPP_Pase"/>
</dbReference>
<dbReference type="RefSeq" id="WP_271282154.1">
    <property type="nucleotide sequence ID" value="NZ_JAMGZK010000045.1"/>
</dbReference>
<dbReference type="Gene3D" id="1.20.144.10">
    <property type="entry name" value="Phosphatidic acid phosphatase type 2/haloperoxidase"/>
    <property type="match status" value="1"/>
</dbReference>
<dbReference type="PANTHER" id="PTHR14969:SF13">
    <property type="entry name" value="AT30094P"/>
    <property type="match status" value="1"/>
</dbReference>
<dbReference type="EC" id="3.6.1.27" evidence="1"/>
<dbReference type="Proteomes" id="UP001063816">
    <property type="component" value="Unassembled WGS sequence"/>
</dbReference>
<dbReference type="Pfam" id="PF01569">
    <property type="entry name" value="PAP2"/>
    <property type="match status" value="1"/>
</dbReference>
<protein>
    <recommendedName>
        <fullName evidence="1">undecaprenyl-diphosphate phosphatase</fullName>
        <ecNumber evidence="1">3.6.1.27</ecNumber>
    </recommendedName>
    <alternativeName>
        <fullName evidence="2">Undecaprenyl pyrophosphate phosphatase</fullName>
    </alternativeName>
</protein>
<keyword evidence="4" id="KW-1133">Transmembrane helix</keyword>
<comment type="catalytic activity">
    <reaction evidence="3">
        <text>di-trans,octa-cis-undecaprenyl diphosphate + H2O = di-trans,octa-cis-undecaprenyl phosphate + phosphate + H(+)</text>
        <dbReference type="Rhea" id="RHEA:28094"/>
        <dbReference type="ChEBI" id="CHEBI:15377"/>
        <dbReference type="ChEBI" id="CHEBI:15378"/>
        <dbReference type="ChEBI" id="CHEBI:43474"/>
        <dbReference type="ChEBI" id="CHEBI:58405"/>
        <dbReference type="ChEBI" id="CHEBI:60392"/>
        <dbReference type="EC" id="3.6.1.27"/>
    </reaction>
</comment>
<evidence type="ECO:0000256" key="2">
    <source>
        <dbReference type="ARBA" id="ARBA00032707"/>
    </source>
</evidence>
<dbReference type="GO" id="GO:0005886">
    <property type="term" value="C:plasma membrane"/>
    <property type="evidence" value="ECO:0007669"/>
    <property type="project" value="InterPro"/>
</dbReference>
<dbReference type="InterPro" id="IPR000326">
    <property type="entry name" value="PAP2/HPO"/>
</dbReference>
<keyword evidence="6" id="KW-0378">Hydrolase</keyword>
<keyword evidence="4" id="KW-0472">Membrane</keyword>
<keyword evidence="7" id="KW-1185">Reference proteome</keyword>
<proteinExistence type="predicted"/>
<dbReference type="SUPFAM" id="SSF48317">
    <property type="entry name" value="Acid phosphatase/Vanadium-dependent haloperoxidase"/>
    <property type="match status" value="1"/>
</dbReference>
<dbReference type="EMBL" id="JAMGZK010000045">
    <property type="protein sequence ID" value="MCU6664490.1"/>
    <property type="molecule type" value="Genomic_DNA"/>
</dbReference>
<dbReference type="CDD" id="cd03385">
    <property type="entry name" value="PAP2_BcrC_like"/>
    <property type="match status" value="1"/>
</dbReference>
<feature type="transmembrane region" description="Helical" evidence="4">
    <location>
        <begin position="60"/>
        <end position="82"/>
    </location>
</feature>
<accession>A0A9J6Q5C7</accession>
<evidence type="ECO:0000256" key="3">
    <source>
        <dbReference type="ARBA" id="ARBA00047594"/>
    </source>
</evidence>
<name>A0A9J6Q5C7_9ENTR</name>
<organism evidence="6 7">
    <name type="scientific">Silvania hatchlandensis</name>
    <dbReference type="NCBI Taxonomy" id="2926469"/>
    <lineage>
        <taxon>Bacteria</taxon>
        <taxon>Pseudomonadati</taxon>
        <taxon>Pseudomonadota</taxon>
        <taxon>Gammaproteobacteria</taxon>
        <taxon>Enterobacterales</taxon>
        <taxon>Enterobacteriaceae</taxon>
        <taxon>Silvania</taxon>
    </lineage>
</organism>
<evidence type="ECO:0000256" key="1">
    <source>
        <dbReference type="ARBA" id="ARBA00012374"/>
    </source>
</evidence>
<feature type="transmembrane region" description="Helical" evidence="4">
    <location>
        <begin position="154"/>
        <end position="172"/>
    </location>
</feature>
<feature type="transmembrane region" description="Helical" evidence="4">
    <location>
        <begin position="113"/>
        <end position="142"/>
    </location>
</feature>
<dbReference type="PANTHER" id="PTHR14969">
    <property type="entry name" value="SPHINGOSINE-1-PHOSPHATE PHOSPHOHYDROLASE"/>
    <property type="match status" value="1"/>
</dbReference>
<dbReference type="SMART" id="SM00014">
    <property type="entry name" value="acidPPc"/>
    <property type="match status" value="1"/>
</dbReference>
<dbReference type="AlphaFoldDB" id="A0A9J6Q5C7"/>
<feature type="transmembrane region" description="Helical" evidence="4">
    <location>
        <begin position="26"/>
        <end position="48"/>
    </location>
</feature>
<dbReference type="InterPro" id="IPR036938">
    <property type="entry name" value="PAP2/HPO_sf"/>
</dbReference>
<dbReference type="NCBIfam" id="NF008813">
    <property type="entry name" value="PRK11837.1"/>
    <property type="match status" value="1"/>
</dbReference>
<comment type="caution">
    <text evidence="6">The sequence shown here is derived from an EMBL/GenBank/DDBJ whole genome shotgun (WGS) entry which is preliminary data.</text>
</comment>
<sequence>MLENLNYGLFTLINATPASPEWGIRLAIFIAKDLISIVPALVVILWLWGPRKQVAAQRQLVIKIAMALVISLLASWLLGHLFPHDRPFVDRVGYNFLHHAADDSFPSDHGTAIFTFALAFLFWHRVWSGILLMIVACTIAWSRVYLGVHWPMDMLGGMLVGLLGCLSAQILWNLFGNALYQWLSQLYRICFALPIRKGWIRD</sequence>
<feature type="domain" description="Phosphatidic acid phosphatase type 2/haloperoxidase" evidence="5">
    <location>
        <begin position="61"/>
        <end position="169"/>
    </location>
</feature>
<evidence type="ECO:0000259" key="5">
    <source>
        <dbReference type="SMART" id="SM00014"/>
    </source>
</evidence>
<reference evidence="6" key="1">
    <citation type="submission" date="2022-05" db="EMBL/GenBank/DDBJ databases">
        <title>Description of a novel species of Leclercia; Leclercia tamurae and the Proposal for a Novel Genus Silvania gen. nov. Containing Two Novel Species Silvania hatchlandensis sp. nov. and Silvania confinis sp. nov. Isolated from the Rhizosphere of Oak.</title>
        <authorList>
            <person name="Maddock D.W."/>
            <person name="Brady C.L."/>
            <person name="Denman S."/>
            <person name="Arnold D."/>
        </authorList>
    </citation>
    <scope>NUCLEOTIDE SEQUENCE</scope>
    <source>
        <strain evidence="6">H19S6</strain>
    </source>
</reference>
<dbReference type="GO" id="GO:0050380">
    <property type="term" value="F:undecaprenyl-diphosphatase activity"/>
    <property type="evidence" value="ECO:0007669"/>
    <property type="project" value="UniProtKB-EC"/>
</dbReference>
<evidence type="ECO:0000313" key="7">
    <source>
        <dbReference type="Proteomes" id="UP001063816"/>
    </source>
</evidence>
<evidence type="ECO:0000313" key="6">
    <source>
        <dbReference type="EMBL" id="MCU6664490.1"/>
    </source>
</evidence>
<evidence type="ECO:0000256" key="4">
    <source>
        <dbReference type="SAM" id="Phobius"/>
    </source>
</evidence>